<dbReference type="PROSITE" id="PS50937">
    <property type="entry name" value="HTH_MERR_2"/>
    <property type="match status" value="1"/>
</dbReference>
<evidence type="ECO:0000256" key="4">
    <source>
        <dbReference type="ARBA" id="ARBA00023163"/>
    </source>
</evidence>
<dbReference type="Proteomes" id="UP000002663">
    <property type="component" value="Chromosome"/>
</dbReference>
<feature type="domain" description="HTH merR-type" evidence="5">
    <location>
        <begin position="7"/>
        <end position="76"/>
    </location>
</feature>
<dbReference type="InterPro" id="IPR000551">
    <property type="entry name" value="MerR-type_HTH_dom"/>
</dbReference>
<sequence length="273" mass="32103">MNKYYSCYSIGEISTITGISKNTLNFYLKKELLSPCFINESGYRFFGDKDLWQLEIISMLRKLNVPLKKVKLIIQSHDNEKVTNLLKDHKKEALQRSNYYLQIAKDIDWYNEENKKINKIKKKEANLYLEYLNSETVIANHTAQKTKNSEAFLTSVAKEQLDRTGTIQRKYGYLIDPQKIKNGIYKPQLNYVKLYGDYNYVDSENLMVIPAGNYLISTLHIKNNQANFSQMIDWINKHNFRVKQVFAEEIGLQLFHYNADYYSRIKILLGESD</sequence>
<evidence type="ECO:0000256" key="3">
    <source>
        <dbReference type="ARBA" id="ARBA00023125"/>
    </source>
</evidence>
<evidence type="ECO:0000256" key="2">
    <source>
        <dbReference type="ARBA" id="ARBA00023015"/>
    </source>
</evidence>
<keyword evidence="2" id="KW-0805">Transcription regulation</keyword>
<dbReference type="PANTHER" id="PTHR30204:SF69">
    <property type="entry name" value="MERR-FAMILY TRANSCRIPTIONAL REGULATOR"/>
    <property type="match status" value="1"/>
</dbReference>
<evidence type="ECO:0000313" key="6">
    <source>
        <dbReference type="EMBL" id="BAK93522.1"/>
    </source>
</evidence>
<dbReference type="PANTHER" id="PTHR30204">
    <property type="entry name" value="REDOX-CYCLING DRUG-SENSING TRANSCRIPTIONAL ACTIVATOR SOXR"/>
    <property type="match status" value="1"/>
</dbReference>
<accession>A0AAN1SEY1</accession>
<evidence type="ECO:0000259" key="5">
    <source>
        <dbReference type="PROSITE" id="PS50937"/>
    </source>
</evidence>
<proteinExistence type="predicted"/>
<keyword evidence="3" id="KW-0238">DNA-binding</keyword>
<dbReference type="Pfam" id="PF13411">
    <property type="entry name" value="MerR_1"/>
    <property type="match status" value="1"/>
</dbReference>
<protein>
    <submittedName>
        <fullName evidence="6">MerR family transcriptional regulator</fullName>
    </submittedName>
</protein>
<name>A0AAN1SEY1_TETHN</name>
<dbReference type="SMART" id="SM00422">
    <property type="entry name" value="HTH_MERR"/>
    <property type="match status" value="1"/>
</dbReference>
<dbReference type="InterPro" id="IPR047057">
    <property type="entry name" value="MerR_fam"/>
</dbReference>
<dbReference type="InterPro" id="IPR009061">
    <property type="entry name" value="DNA-bd_dom_put_sf"/>
</dbReference>
<reference evidence="6 7" key="1">
    <citation type="submission" date="2011-01" db="EMBL/GenBank/DDBJ databases">
        <title>Whole genome sequence of Tetragenococcus halophilus NBRC 12172.</title>
        <authorList>
            <person name="Nakazawa H."/>
            <person name="Omata S."/>
            <person name="Koga C."/>
            <person name="Watanabe Y."/>
            <person name="Katano Y."/>
            <person name="Ito N."/>
            <person name="Tsukatani N."/>
            <person name="Ankai A."/>
            <person name="Oguchi A."/>
            <person name="Fukui S."/>
            <person name="Yashiro I."/>
            <person name="Kamata S."/>
            <person name="Hashimoto Y."/>
            <person name="Yamazaki J."/>
            <person name="Taguchi H."/>
            <person name="Tanaka A."/>
            <person name="Koyama T."/>
            <person name="Ichige A."/>
            <person name="Hanya Y."/>
            <person name="Tanikawa S."/>
            <person name="Yamazaki S."/>
            <person name="Fujita N."/>
        </authorList>
    </citation>
    <scope>NUCLEOTIDE SEQUENCE [LARGE SCALE GENOMIC DNA]</scope>
    <source>
        <strain evidence="7">DSM 20338 / JCM 20259 / NCIMB 9735 / NBRC 12172</strain>
    </source>
</reference>
<dbReference type="SUPFAM" id="SSF46955">
    <property type="entry name" value="Putative DNA-binding domain"/>
    <property type="match status" value="1"/>
</dbReference>
<keyword evidence="4" id="KW-0804">Transcription</keyword>
<evidence type="ECO:0000256" key="1">
    <source>
        <dbReference type="ARBA" id="ARBA00022491"/>
    </source>
</evidence>
<organism evidence="6 7">
    <name type="scientific">Tetragenococcus halophilus (strain DSM 20338 / JCM 20259 / NCIMB 9735 / NBRC 12172)</name>
    <name type="common">Pediococcus halophilus</name>
    <dbReference type="NCBI Taxonomy" id="945021"/>
    <lineage>
        <taxon>Bacteria</taxon>
        <taxon>Bacillati</taxon>
        <taxon>Bacillota</taxon>
        <taxon>Bacilli</taxon>
        <taxon>Lactobacillales</taxon>
        <taxon>Enterococcaceae</taxon>
        <taxon>Tetragenococcus</taxon>
    </lineage>
</organism>
<dbReference type="Gene3D" id="1.10.1660.10">
    <property type="match status" value="1"/>
</dbReference>
<gene>
    <name evidence="6" type="ordered locus">TEH_01950</name>
</gene>
<dbReference type="GO" id="GO:0003677">
    <property type="term" value="F:DNA binding"/>
    <property type="evidence" value="ECO:0007669"/>
    <property type="project" value="UniProtKB-KW"/>
</dbReference>
<dbReference type="KEGG" id="thl:TEH_01950"/>
<keyword evidence="1" id="KW-0678">Repressor</keyword>
<dbReference type="AlphaFoldDB" id="A0AAN1SEY1"/>
<dbReference type="RefSeq" id="WP_014123592.1">
    <property type="nucleotide sequence ID" value="NC_016052.1"/>
</dbReference>
<dbReference type="GO" id="GO:0003700">
    <property type="term" value="F:DNA-binding transcription factor activity"/>
    <property type="evidence" value="ECO:0007669"/>
    <property type="project" value="InterPro"/>
</dbReference>
<evidence type="ECO:0000313" key="7">
    <source>
        <dbReference type="Proteomes" id="UP000002663"/>
    </source>
</evidence>
<dbReference type="EMBL" id="AP012046">
    <property type="protein sequence ID" value="BAK93522.1"/>
    <property type="molecule type" value="Genomic_DNA"/>
</dbReference>